<comment type="similarity">
    <text evidence="2">Belongs to the multi antimicrobial extrusion (MATE) (TC 2.A.66.1) family. MepA subfamily.</text>
</comment>
<dbReference type="GO" id="GO:0015297">
    <property type="term" value="F:antiporter activity"/>
    <property type="evidence" value="ECO:0007669"/>
    <property type="project" value="InterPro"/>
</dbReference>
<evidence type="ECO:0000256" key="1">
    <source>
        <dbReference type="ARBA" id="ARBA00004651"/>
    </source>
</evidence>
<evidence type="ECO:0000256" key="8">
    <source>
        <dbReference type="ARBA" id="ARBA00023136"/>
    </source>
</evidence>
<dbReference type="CDD" id="cd13143">
    <property type="entry name" value="MATE_MepA_like"/>
    <property type="match status" value="1"/>
</dbReference>
<proteinExistence type="inferred from homology"/>
<dbReference type="Proteomes" id="UP000245412">
    <property type="component" value="Unassembled WGS sequence"/>
</dbReference>
<evidence type="ECO:0000256" key="3">
    <source>
        <dbReference type="ARBA" id="ARBA00022106"/>
    </source>
</evidence>
<comment type="subcellular location">
    <subcellularLocation>
        <location evidence="1">Cell membrane</location>
        <topology evidence="1">Multi-pass membrane protein</topology>
    </subcellularLocation>
</comment>
<evidence type="ECO:0000256" key="2">
    <source>
        <dbReference type="ARBA" id="ARBA00008417"/>
    </source>
</evidence>
<evidence type="ECO:0000256" key="5">
    <source>
        <dbReference type="ARBA" id="ARBA00022475"/>
    </source>
</evidence>
<evidence type="ECO:0000256" key="4">
    <source>
        <dbReference type="ARBA" id="ARBA00022448"/>
    </source>
</evidence>
<feature type="transmembrane region" description="Helical" evidence="10">
    <location>
        <begin position="141"/>
        <end position="159"/>
    </location>
</feature>
<dbReference type="InterPro" id="IPR045070">
    <property type="entry name" value="MATE_MepA-like"/>
</dbReference>
<keyword evidence="7 10" id="KW-1133">Transmembrane helix</keyword>
<comment type="caution">
    <text evidence="11">The sequence shown here is derived from an EMBL/GenBank/DDBJ whole genome shotgun (WGS) entry which is preliminary data.</text>
</comment>
<dbReference type="GO" id="GO:0005886">
    <property type="term" value="C:plasma membrane"/>
    <property type="evidence" value="ECO:0007669"/>
    <property type="project" value="UniProtKB-SubCell"/>
</dbReference>
<feature type="transmembrane region" description="Helical" evidence="10">
    <location>
        <begin position="421"/>
        <end position="440"/>
    </location>
</feature>
<dbReference type="Pfam" id="PF01554">
    <property type="entry name" value="MatE"/>
    <property type="match status" value="2"/>
</dbReference>
<evidence type="ECO:0000313" key="12">
    <source>
        <dbReference type="Proteomes" id="UP000245412"/>
    </source>
</evidence>
<dbReference type="RefSeq" id="WP_257497768.1">
    <property type="nucleotide sequence ID" value="NZ_JANKBI010000023.1"/>
</dbReference>
<evidence type="ECO:0000256" key="10">
    <source>
        <dbReference type="SAM" id="Phobius"/>
    </source>
</evidence>
<evidence type="ECO:0000256" key="6">
    <source>
        <dbReference type="ARBA" id="ARBA00022692"/>
    </source>
</evidence>
<feature type="transmembrane region" description="Helical" evidence="10">
    <location>
        <begin position="171"/>
        <end position="193"/>
    </location>
</feature>
<dbReference type="InterPro" id="IPR051327">
    <property type="entry name" value="MATE_MepA_subfamily"/>
</dbReference>
<dbReference type="AlphaFoldDB" id="A0AB73T6H2"/>
<evidence type="ECO:0000313" key="11">
    <source>
        <dbReference type="EMBL" id="PWJ76828.1"/>
    </source>
</evidence>
<feature type="transmembrane region" description="Helical" evidence="10">
    <location>
        <begin position="319"/>
        <end position="342"/>
    </location>
</feature>
<organism evidence="11 12">
    <name type="scientific">Murimonas intestini</name>
    <dbReference type="NCBI Taxonomy" id="1337051"/>
    <lineage>
        <taxon>Bacteria</taxon>
        <taxon>Bacillati</taxon>
        <taxon>Bacillota</taxon>
        <taxon>Clostridia</taxon>
        <taxon>Lachnospirales</taxon>
        <taxon>Lachnospiraceae</taxon>
        <taxon>Murimonas</taxon>
    </lineage>
</organism>
<accession>A0AB73T6H2</accession>
<dbReference type="InterPro" id="IPR002528">
    <property type="entry name" value="MATE_fam"/>
</dbReference>
<feature type="transmembrane region" description="Helical" evidence="10">
    <location>
        <begin position="199"/>
        <end position="218"/>
    </location>
</feature>
<dbReference type="InterPro" id="IPR048279">
    <property type="entry name" value="MdtK-like"/>
</dbReference>
<keyword evidence="12" id="KW-1185">Reference proteome</keyword>
<name>A0AB73T6H2_9FIRM</name>
<evidence type="ECO:0000256" key="7">
    <source>
        <dbReference type="ARBA" id="ARBA00022989"/>
    </source>
</evidence>
<dbReference type="EMBL" id="QGGY01000004">
    <property type="protein sequence ID" value="PWJ76828.1"/>
    <property type="molecule type" value="Genomic_DNA"/>
</dbReference>
<feature type="transmembrane region" description="Helical" evidence="10">
    <location>
        <begin position="276"/>
        <end position="298"/>
    </location>
</feature>
<evidence type="ECO:0000256" key="9">
    <source>
        <dbReference type="ARBA" id="ARBA00023251"/>
    </source>
</evidence>
<feature type="transmembrane region" description="Helical" evidence="10">
    <location>
        <begin position="100"/>
        <end position="121"/>
    </location>
</feature>
<reference evidence="11 12" key="1">
    <citation type="submission" date="2018-05" db="EMBL/GenBank/DDBJ databases">
        <authorList>
            <person name="Goeker M."/>
            <person name="Huntemann M."/>
            <person name="Clum A."/>
            <person name="Pillay M."/>
            <person name="Palaniappan K."/>
            <person name="Varghese N."/>
            <person name="Mikhailova N."/>
            <person name="Stamatis D."/>
            <person name="Reddy T."/>
            <person name="Daum C."/>
            <person name="Shapiro N."/>
            <person name="Ivanova N."/>
            <person name="Kyrpides N."/>
            <person name="Woyke T."/>
        </authorList>
    </citation>
    <scope>NUCLEOTIDE SEQUENCE [LARGE SCALE GENOMIC DNA]</scope>
    <source>
        <strain evidence="11 12">DSM 26524</strain>
    </source>
</reference>
<dbReference type="PIRSF" id="PIRSF006603">
    <property type="entry name" value="DinF"/>
    <property type="match status" value="1"/>
</dbReference>
<sequence length="452" mass="48787">MTGTMKKDHQADLGTAPVGKLLRSMTIPSIVGVMAYNLYNIFDTLFISLGAGINAIGGVSVSFPLFLFLSAVSSTLGSGGASVMSRALGEKNYEKANKTAANTFLVFYTMAILTTVMGLLFLDDLLLMMGITEELLPYAGAYTKIILIGAVTSTGFSSLIRAEGSSTYAMLIWLIPMVTNVVLDFIFILALHWGVTGAAAATVLSQCISMGMSIYYFFLSGKSVLHLSLRHFIPDRKLISEILLIGIPSFIQMSGMSLSIIIINRFLKAYGGTLPISAYGIASKIYTFFLIPITGLTQGLQPVIGYNKGARRPDRVREALKLSSCVSVGYGIAVCVITFLFSNEILRIFVSDTQVADLGTRILTIINSGLLFSGPQYVQAAYFQAVGRKWTSLLLALCNYVIGFLPLLLVLTKIYGLDGVWYALPSSAILTLALSCVLLMKGTQFKINKAAQ</sequence>
<gene>
    <name evidence="11" type="ORF">C7383_104276</name>
</gene>
<feature type="transmembrane region" description="Helical" evidence="10">
    <location>
        <begin position="394"/>
        <end position="415"/>
    </location>
</feature>
<keyword evidence="8 10" id="KW-0472">Membrane</keyword>
<dbReference type="PANTHER" id="PTHR43823">
    <property type="entry name" value="SPORULATION PROTEIN YKVU"/>
    <property type="match status" value="1"/>
</dbReference>
<dbReference type="GO" id="GO:0042910">
    <property type="term" value="F:xenobiotic transmembrane transporter activity"/>
    <property type="evidence" value="ECO:0007669"/>
    <property type="project" value="InterPro"/>
</dbReference>
<keyword evidence="4" id="KW-0813">Transport</keyword>
<keyword evidence="6 10" id="KW-0812">Transmembrane</keyword>
<protein>
    <recommendedName>
        <fullName evidence="3">Multidrug export protein MepA</fullName>
    </recommendedName>
</protein>
<dbReference type="NCBIfam" id="TIGR00797">
    <property type="entry name" value="matE"/>
    <property type="match status" value="1"/>
</dbReference>
<feature type="transmembrane region" description="Helical" evidence="10">
    <location>
        <begin position="238"/>
        <end position="264"/>
    </location>
</feature>
<dbReference type="PANTHER" id="PTHR43823:SF3">
    <property type="entry name" value="MULTIDRUG EXPORT PROTEIN MEPA"/>
    <property type="match status" value="1"/>
</dbReference>
<feature type="transmembrane region" description="Helical" evidence="10">
    <location>
        <begin position="362"/>
        <end position="382"/>
    </location>
</feature>
<dbReference type="GO" id="GO:0046677">
    <property type="term" value="P:response to antibiotic"/>
    <property type="evidence" value="ECO:0007669"/>
    <property type="project" value="UniProtKB-KW"/>
</dbReference>
<keyword evidence="9" id="KW-0046">Antibiotic resistance</keyword>
<keyword evidence="5" id="KW-1003">Cell membrane</keyword>